<gene>
    <name evidence="1" type="ORF">CPT_Miami_221</name>
</gene>
<sequence>MSTPFQFLQNVKSSPMVHIGFNYSPLFDMINGRFFKGYDEQYYLNGGIMDNNATVGGSNTQKTGQLVFACRRFLQRFPMGVIIYVDSESTLDIGRLADAVDADFGIPGYFYDEIFDKRFIYKTSKDEFDGTAFHNLIKDAYNNFKDNKDNPDMYVQTPFLDKENKRIKCIAPIMVICDSLSDLRFTEASAKFTEGDVDEGGKKRTRDMEFGNLKRVVFEDSSNLGGIAGLRLWWVGQIADMINMDGKPMEKQSTFIRPGKKIAKCPKAILQLPSIGYEIIKGSGLKVDQEWMYPNPFGRDVVIDADARENPDLLLYSFTMYRNKGGSSGLQCSFIGSQSDGIQEGLSMYHTIKTDGYFGLSVGSKVSHACDLMPDLKVGRTTIRKIVNENHQFYRAITICYQMWFMQNYWMRLDHKYRMTPAELYAKVAEAGYDWTELLENSVDYWHLNPDIKKHTLTTMQLLAVACGEGSIPWASNRLLKQAA</sequence>
<evidence type="ECO:0000313" key="2">
    <source>
        <dbReference type="Proteomes" id="UP000662782"/>
    </source>
</evidence>
<protein>
    <submittedName>
        <fullName evidence="1">Uncharacterized protein</fullName>
    </submittedName>
</protein>
<accession>A0A873WIK6</accession>
<keyword evidence="2" id="KW-1185">Reference proteome</keyword>
<reference evidence="1 2" key="1">
    <citation type="submission" date="2020-07" db="EMBL/GenBank/DDBJ databases">
        <title>Complete genome sequence of Klebsiella pneumoniae phage Miami.</title>
        <authorList>
            <person name="Mora D.A."/>
            <person name="Lessor L."/>
            <person name="Gill J."/>
            <person name="Liu M."/>
        </authorList>
    </citation>
    <scope>NUCLEOTIDE SEQUENCE [LARGE SCALE GENOMIC DNA]</scope>
</reference>
<dbReference type="EMBL" id="MT701590">
    <property type="protein sequence ID" value="QPB09316.1"/>
    <property type="molecule type" value="Genomic_DNA"/>
</dbReference>
<evidence type="ECO:0000313" key="1">
    <source>
        <dbReference type="EMBL" id="QPB09316.1"/>
    </source>
</evidence>
<dbReference type="Proteomes" id="UP000662782">
    <property type="component" value="Segment"/>
</dbReference>
<proteinExistence type="predicted"/>
<organism evidence="1 2">
    <name type="scientific">Klebsiella phage Miami</name>
    <dbReference type="NCBI Taxonomy" id="2767581"/>
    <lineage>
        <taxon>Viruses</taxon>
        <taxon>Duplodnaviria</taxon>
        <taxon>Heunggongvirae</taxon>
        <taxon>Uroviricota</taxon>
        <taxon>Caudoviricetes</taxon>
        <taxon>Chimalliviridae</taxon>
        <taxon>Miamivirus</taxon>
        <taxon>Miamivirus miami</taxon>
    </lineage>
</organism>
<name>A0A873WIK6_9CAUD</name>